<sequence length="331" mass="37657">MKKYFGIGGGRKEKKGTHEIDRRREETKREEERREEAKREGNGREESRREEKANEGFDGADALDVAEEFRDHERERKPEGHEVEGPATSSHHFDRNTNHSGDVVSSKTPQPAGDTVIHIVEPKNTTWFPVELLSADGTSNYLRNITNRMHETTVQFAYVINKPAPKWRITDFKDKPWMVPGIIHGQKEAISGIMNGLKQVMAAEGIQPSMNGVGSEKKNLIVTFGENNYKNQGKLVDALGGIYLDQGAVAMYNRLEAISFSDTKSVQSQYLNQWRIWKLCDRVMDNFISEHMEATEPPSNPGHLHIPSQPFRSESKYDSSNPFTSRDRETI</sequence>
<accession>R7YNC1</accession>
<evidence type="ECO:0000256" key="1">
    <source>
        <dbReference type="SAM" id="MobiDB-lite"/>
    </source>
</evidence>
<reference evidence="3" key="1">
    <citation type="submission" date="2012-06" db="EMBL/GenBank/DDBJ databases">
        <title>The genome sequence of Coniosporium apollinis CBS 100218.</title>
        <authorList>
            <consortium name="The Broad Institute Genome Sequencing Platform"/>
            <person name="Cuomo C."/>
            <person name="Gorbushina A."/>
            <person name="Noack S."/>
            <person name="Walker B."/>
            <person name="Young S.K."/>
            <person name="Zeng Q."/>
            <person name="Gargeya S."/>
            <person name="Fitzgerald M."/>
            <person name="Haas B."/>
            <person name="Abouelleil A."/>
            <person name="Alvarado L."/>
            <person name="Arachchi H.M."/>
            <person name="Berlin A.M."/>
            <person name="Chapman S.B."/>
            <person name="Goldberg J."/>
            <person name="Griggs A."/>
            <person name="Gujja S."/>
            <person name="Hansen M."/>
            <person name="Howarth C."/>
            <person name="Imamovic A."/>
            <person name="Larimer J."/>
            <person name="McCowan C."/>
            <person name="Montmayeur A."/>
            <person name="Murphy C."/>
            <person name="Neiman D."/>
            <person name="Pearson M."/>
            <person name="Priest M."/>
            <person name="Roberts A."/>
            <person name="Saif S."/>
            <person name="Shea T."/>
            <person name="Sisk P."/>
            <person name="Sykes S."/>
            <person name="Wortman J."/>
            <person name="Nusbaum C."/>
            <person name="Birren B."/>
        </authorList>
    </citation>
    <scope>NUCLEOTIDE SEQUENCE [LARGE SCALE GENOMIC DNA]</scope>
    <source>
        <strain evidence="3">CBS 100218</strain>
    </source>
</reference>
<evidence type="ECO:0000313" key="2">
    <source>
        <dbReference type="EMBL" id="EON63368.1"/>
    </source>
</evidence>
<feature type="compositionally biased region" description="Basic and acidic residues" evidence="1">
    <location>
        <begin position="67"/>
        <end position="84"/>
    </location>
</feature>
<dbReference type="RefSeq" id="XP_007778685.1">
    <property type="nucleotide sequence ID" value="XM_007780495.1"/>
</dbReference>
<evidence type="ECO:0000313" key="3">
    <source>
        <dbReference type="Proteomes" id="UP000016924"/>
    </source>
</evidence>
<proteinExistence type="predicted"/>
<dbReference type="OrthoDB" id="10417488at2759"/>
<dbReference type="Proteomes" id="UP000016924">
    <property type="component" value="Unassembled WGS sequence"/>
</dbReference>
<keyword evidence="3" id="KW-1185">Reference proteome</keyword>
<gene>
    <name evidence="2" type="ORF">W97_02595</name>
</gene>
<feature type="compositionally biased region" description="Polar residues" evidence="1">
    <location>
        <begin position="98"/>
        <end position="109"/>
    </location>
</feature>
<feature type="region of interest" description="Disordered" evidence="1">
    <location>
        <begin position="293"/>
        <end position="331"/>
    </location>
</feature>
<dbReference type="GeneID" id="19899906"/>
<dbReference type="AlphaFoldDB" id="R7YNC1"/>
<feature type="compositionally biased region" description="Basic and acidic residues" evidence="1">
    <location>
        <begin position="16"/>
        <end position="55"/>
    </location>
</feature>
<name>R7YNC1_CONA1</name>
<dbReference type="EMBL" id="JH767563">
    <property type="protein sequence ID" value="EON63368.1"/>
    <property type="molecule type" value="Genomic_DNA"/>
</dbReference>
<protein>
    <submittedName>
        <fullName evidence="2">Uncharacterized protein</fullName>
    </submittedName>
</protein>
<organism evidence="2 3">
    <name type="scientific">Coniosporium apollinis (strain CBS 100218)</name>
    <name type="common">Rock-inhabiting black yeast</name>
    <dbReference type="NCBI Taxonomy" id="1168221"/>
    <lineage>
        <taxon>Eukaryota</taxon>
        <taxon>Fungi</taxon>
        <taxon>Dikarya</taxon>
        <taxon>Ascomycota</taxon>
        <taxon>Pezizomycotina</taxon>
        <taxon>Dothideomycetes</taxon>
        <taxon>Dothideomycetes incertae sedis</taxon>
        <taxon>Coniosporium</taxon>
    </lineage>
</organism>
<dbReference type="HOGENOM" id="CLU_839417_0_0_1"/>
<feature type="region of interest" description="Disordered" evidence="1">
    <location>
        <begin position="1"/>
        <end position="112"/>
    </location>
</feature>